<organism evidence="2 3">
    <name type="scientific">Ureibacillus xyleni</name>
    <dbReference type="NCBI Taxonomy" id="614648"/>
    <lineage>
        <taxon>Bacteria</taxon>
        <taxon>Bacillati</taxon>
        <taxon>Bacillota</taxon>
        <taxon>Bacilli</taxon>
        <taxon>Bacillales</taxon>
        <taxon>Caryophanaceae</taxon>
        <taxon>Ureibacillus</taxon>
    </lineage>
</organism>
<dbReference type="InterPro" id="IPR029464">
    <property type="entry name" value="HSDR_N"/>
</dbReference>
<evidence type="ECO:0000259" key="1">
    <source>
        <dbReference type="Pfam" id="PF13588"/>
    </source>
</evidence>
<evidence type="ECO:0000313" key="3">
    <source>
        <dbReference type="Proteomes" id="UP000219636"/>
    </source>
</evidence>
<proteinExistence type="predicted"/>
<reference evidence="3" key="1">
    <citation type="submission" date="2017-08" db="EMBL/GenBank/DDBJ databases">
        <authorList>
            <person name="Varghese N."/>
            <person name="Submissions S."/>
        </authorList>
    </citation>
    <scope>NUCLEOTIDE SEQUENCE [LARGE SCALE GENOMIC DNA]</scope>
    <source>
        <strain evidence="3">JC22</strain>
    </source>
</reference>
<dbReference type="EMBL" id="OBMQ01000008">
    <property type="protein sequence ID" value="SOC15633.1"/>
    <property type="molecule type" value="Genomic_DNA"/>
</dbReference>
<dbReference type="AlphaFoldDB" id="A0A285T7Y1"/>
<dbReference type="Pfam" id="PF13588">
    <property type="entry name" value="HSDR_N_2"/>
    <property type="match status" value="1"/>
</dbReference>
<protein>
    <submittedName>
        <fullName evidence="2">Type I restriction and modification enzyme subunit R-like protein</fullName>
    </submittedName>
</protein>
<dbReference type="Proteomes" id="UP000219636">
    <property type="component" value="Unassembled WGS sequence"/>
</dbReference>
<gene>
    <name evidence="2" type="ORF">SAMN05880501_108119</name>
</gene>
<keyword evidence="3" id="KW-1185">Reference proteome</keyword>
<accession>A0A285T7Y1</accession>
<name>A0A285T7Y1_9BACL</name>
<sequence length="362" mass="41536">MKKTVCVVREYPVPLTPEENVRQNLCAELLNYVPKESLLVEIPISAYVPVAGRADVVINDSENKPLIVIELKEPKVMLGDHVKEQVTNYNKYIKAPYVAIHNGNETILYEHENGRYFEISHKNIIDLIGNQPYERVQYLPFKRLSIEETSYQPYIDYLVNVGHVSEFAELEVQQFLSELHNVLLASRFGKFENSIVLEDRKAGYYSFGNASGGIYDGFHRSFIVQHSKKEEYFYRIGMFATAKTVNDPLYGNRTGTTSLCVGIQKGHSESYILQLNLHQFLEKLGNTWILTHNGRSGSMTNQFVIDKVKKEAPHLVVENQIVLAAFPAQESISVEQFSNFITNLIEYSRIRDIARTEYKKKK</sequence>
<feature type="domain" description="Type I restriction enzyme R protein N-terminal" evidence="1">
    <location>
        <begin position="17"/>
        <end position="115"/>
    </location>
</feature>
<evidence type="ECO:0000313" key="2">
    <source>
        <dbReference type="EMBL" id="SOC15633.1"/>
    </source>
</evidence>
<dbReference type="RefSeq" id="WP_161946684.1">
    <property type="nucleotide sequence ID" value="NZ_OBMQ01000008.1"/>
</dbReference>